<sequence length="834" mass="95432">MIFNNLKNDTGFYIPMYNKLGFKSYVTPRLLGDIKLDYHTYLLEPTTEIDLTSSFFSRHVSFYVDGKPHFLNGNSESQQTDKIDVELGLLYQKVTRHNKKFQLDVTTFVPLDALMESNVITYQNTTSKTQRLKVIVATPLYGRSADNLRDHRHVTSLLNRVEVLENCVVLNPTLSFDERGHKKNELNYGVYASSPQLSVEGYYPSLEDYVKNGSLQFPKGLDSLVQTGDYVEGKEALGGISFKTIEVKSQEVITLYFNLGINHSKEQLISTFNKYSQSKTIAIAFEEVKTYFTKEVSKLQFHMKNLEYSEKLNYIPIQPILRRFQGNSYLPHHDYGKGGRGWRDLWQDLISMIMYNDSECRSLLLNNFAGVRIDGSNATIIGDKAGEFLADRNNIVRVWSDHAAWPLLTTKMYIDETGDLSFLLETQTYFDDQFTHYTKKTKTKKSTNHQLKIQNDTIYGTVLEHLILQNVVAINNVGSNGFVRLEDADWNDGLDMASKKGETIAFTHFYINNLLVLAELIQKLETPKIELFESLTKLILNKNYSLDIFFDDVHDFTDNKVSIDKEILASELTKKATLVLKQINKYAFMREGGLQSYIDNDGNFLDSSSTLSLTGQTMALLNQTLSKTQAKKVSNVTKKHLFDRMIGGYRLNSNYQDVKMNMGRAYGFAYGTKENGAVFSHMSLMYAYGLYQYNFVKQGREAYQTLVNQAFKDKSVVCLGIPEYFNNEGIGKYLYLTGSATWLLKLLRTEVFGIELSFGTLRLNPKLSKDDFIDSIAVIKTYVHNKPLQVTYHNPKKLEYGDYRIASIQMNGKEVINEFQSIEGDLEVYLDEIV</sequence>
<name>U4KNG5_9MOLU</name>
<protein>
    <submittedName>
        <fullName evidence="5">Cellobiose phosphorylase</fullName>
    </submittedName>
</protein>
<dbReference type="PANTHER" id="PTHR37469:SF2">
    <property type="entry name" value="CELLOBIONIC ACID PHOSPHORYLASE"/>
    <property type="match status" value="1"/>
</dbReference>
<feature type="domain" description="Glycosyl hydrolase 94 catalytic" evidence="4">
    <location>
        <begin position="555"/>
        <end position="684"/>
    </location>
</feature>
<keyword evidence="2" id="KW-0808">Transferase</keyword>
<dbReference type="Pfam" id="PF17167">
    <property type="entry name" value="Glyco_hydro_94"/>
    <property type="match status" value="2"/>
</dbReference>
<dbReference type="Gene3D" id="2.70.98.40">
    <property type="entry name" value="Glycoside hydrolase, family 65, N-terminal domain"/>
    <property type="match status" value="1"/>
</dbReference>
<dbReference type="SUPFAM" id="SSF48208">
    <property type="entry name" value="Six-hairpin glycosidases"/>
    <property type="match status" value="1"/>
</dbReference>
<accession>U4KNG5</accession>
<dbReference type="AlphaFoldDB" id="U4KNG5"/>
<dbReference type="PANTHER" id="PTHR37469">
    <property type="entry name" value="CELLOBIONIC ACID PHOSPHORYLASE-RELATED"/>
    <property type="match status" value="1"/>
</dbReference>
<feature type="domain" description="Glycosyl hydrolase 94 supersandwich" evidence="3">
    <location>
        <begin position="79"/>
        <end position="277"/>
    </location>
</feature>
<evidence type="ECO:0000259" key="3">
    <source>
        <dbReference type="Pfam" id="PF06165"/>
    </source>
</evidence>
<dbReference type="Proteomes" id="UP000032737">
    <property type="component" value="Chromosome"/>
</dbReference>
<organism evidence="5 6">
    <name type="scientific">Acholeplasma brassicae</name>
    <dbReference type="NCBI Taxonomy" id="61635"/>
    <lineage>
        <taxon>Bacteria</taxon>
        <taxon>Bacillati</taxon>
        <taxon>Mycoplasmatota</taxon>
        <taxon>Mollicutes</taxon>
        <taxon>Acholeplasmatales</taxon>
        <taxon>Acholeplasmataceae</taxon>
        <taxon>Acholeplasma</taxon>
    </lineage>
</organism>
<dbReference type="InterPro" id="IPR010383">
    <property type="entry name" value="Glyco_hydrolase_94_b-supersand"/>
</dbReference>
<dbReference type="GO" id="GO:0016757">
    <property type="term" value="F:glycosyltransferase activity"/>
    <property type="evidence" value="ECO:0007669"/>
    <property type="project" value="UniProtKB-KW"/>
</dbReference>
<keyword evidence="6" id="KW-1185">Reference proteome</keyword>
<proteinExistence type="predicted"/>
<reference evidence="5 6" key="1">
    <citation type="journal article" date="2013" name="J. Mol. Microbiol. Biotechnol.">
        <title>Analysis of the Complete Genomes of Acholeplasma brassicae , A. palmae and A. laidlawii and Their Comparison to the Obligate Parasites from ' Candidatus Phytoplasma'.</title>
        <authorList>
            <person name="Kube M."/>
            <person name="Siewert C."/>
            <person name="Migdoll A.M."/>
            <person name="Duduk B."/>
            <person name="Holz S."/>
            <person name="Rabus R."/>
            <person name="Seemuller E."/>
            <person name="Mitrovic J."/>
            <person name="Muller I."/>
            <person name="Buttner C."/>
            <person name="Reinhardt R."/>
        </authorList>
    </citation>
    <scope>NUCLEOTIDE SEQUENCE [LARGE SCALE GENOMIC DNA]</scope>
    <source>
        <strain evidence="6">0502</strain>
    </source>
</reference>
<dbReference type="InterPro" id="IPR052047">
    <property type="entry name" value="GH94_Enzymes"/>
</dbReference>
<dbReference type="InterPro" id="IPR012341">
    <property type="entry name" value="6hp_glycosidase-like_sf"/>
</dbReference>
<dbReference type="EMBL" id="FO681348">
    <property type="protein sequence ID" value="CCV65810.1"/>
    <property type="molecule type" value="Genomic_DNA"/>
</dbReference>
<dbReference type="HOGENOM" id="CLU_308539_0_0_14"/>
<dbReference type="InterPro" id="IPR037018">
    <property type="entry name" value="GH65_N"/>
</dbReference>
<evidence type="ECO:0000313" key="5">
    <source>
        <dbReference type="EMBL" id="CCV65810.1"/>
    </source>
</evidence>
<dbReference type="Pfam" id="PF06165">
    <property type="entry name" value="GH94_b-supersand"/>
    <property type="match status" value="1"/>
</dbReference>
<feature type="domain" description="Glycosyl hydrolase 94 catalytic" evidence="4">
    <location>
        <begin position="337"/>
        <end position="513"/>
    </location>
</feature>
<evidence type="ECO:0000313" key="6">
    <source>
        <dbReference type="Proteomes" id="UP000032737"/>
    </source>
</evidence>
<dbReference type="STRING" id="61635.BN85307890"/>
<dbReference type="InterPro" id="IPR033432">
    <property type="entry name" value="GH94_catalytic"/>
</dbReference>
<evidence type="ECO:0000256" key="2">
    <source>
        <dbReference type="ARBA" id="ARBA00022679"/>
    </source>
</evidence>
<evidence type="ECO:0000259" key="4">
    <source>
        <dbReference type="Pfam" id="PF17167"/>
    </source>
</evidence>
<gene>
    <name evidence="5" type="ORF">BN85307890</name>
</gene>
<dbReference type="InterPro" id="IPR008928">
    <property type="entry name" value="6-hairpin_glycosidase_sf"/>
</dbReference>
<keyword evidence="1" id="KW-0328">Glycosyltransferase</keyword>
<evidence type="ECO:0000256" key="1">
    <source>
        <dbReference type="ARBA" id="ARBA00022676"/>
    </source>
</evidence>
<dbReference type="KEGG" id="abra:BN85307890"/>
<dbReference type="Gene3D" id="1.50.10.10">
    <property type="match status" value="1"/>
</dbReference>
<dbReference type="GO" id="GO:0005975">
    <property type="term" value="P:carbohydrate metabolic process"/>
    <property type="evidence" value="ECO:0007669"/>
    <property type="project" value="InterPro"/>
</dbReference>